<reference evidence="2 4" key="1">
    <citation type="submission" date="2013-03" db="EMBL/GenBank/DDBJ databases">
        <title>The Genome Sequence of Enterococcus avium ATCC_14025 (Illumina only assembly).</title>
        <authorList>
            <consortium name="The Broad Institute Genomics Platform"/>
            <consortium name="The Broad Institute Genome Sequencing Center for Infectious Disease"/>
            <person name="Earl A."/>
            <person name="Russ C."/>
            <person name="Gilmore M."/>
            <person name="Surin D."/>
            <person name="Walker B."/>
            <person name="Young S."/>
            <person name="Zeng Q."/>
            <person name="Gargeya S."/>
            <person name="Fitzgerald M."/>
            <person name="Haas B."/>
            <person name="Abouelleil A."/>
            <person name="Allen A.W."/>
            <person name="Alvarado L."/>
            <person name="Arachchi H.M."/>
            <person name="Berlin A.M."/>
            <person name="Chapman S.B."/>
            <person name="Gainer-Dewar J."/>
            <person name="Goldberg J."/>
            <person name="Griggs A."/>
            <person name="Gujja S."/>
            <person name="Hansen M."/>
            <person name="Howarth C."/>
            <person name="Imamovic A."/>
            <person name="Ireland A."/>
            <person name="Larimer J."/>
            <person name="McCowan C."/>
            <person name="Murphy C."/>
            <person name="Pearson M."/>
            <person name="Poon T.W."/>
            <person name="Priest M."/>
            <person name="Roberts A."/>
            <person name="Saif S."/>
            <person name="Shea T."/>
            <person name="Sisk P."/>
            <person name="Sykes S."/>
            <person name="Wortman J."/>
            <person name="Nusbaum C."/>
            <person name="Birren B."/>
        </authorList>
    </citation>
    <scope>NUCLEOTIDE SEQUENCE [LARGE SCALE GENOMIC DNA]</scope>
    <source>
        <strain evidence="2 4">ATCC 14025</strain>
    </source>
</reference>
<dbReference type="Gene3D" id="2.60.40.1080">
    <property type="match status" value="1"/>
</dbReference>
<evidence type="ECO:0000313" key="3">
    <source>
        <dbReference type="EMBL" id="EOU20472.1"/>
    </source>
</evidence>
<dbReference type="Gene3D" id="4.10.410.40">
    <property type="match status" value="1"/>
</dbReference>
<dbReference type="Proteomes" id="UP000014104">
    <property type="component" value="Unassembled WGS sequence"/>
</dbReference>
<proteinExistence type="predicted"/>
<dbReference type="AlphaFoldDB" id="A0AAV3J3D4"/>
<evidence type="ECO:0000313" key="5">
    <source>
        <dbReference type="Proteomes" id="UP000014107"/>
    </source>
</evidence>
<dbReference type="InterPro" id="IPR003343">
    <property type="entry name" value="Big_2"/>
</dbReference>
<dbReference type="Pfam" id="PF06199">
    <property type="entry name" value="Phage_tail_2"/>
    <property type="match status" value="1"/>
</dbReference>
<keyword evidence="4" id="KW-1185">Reference proteome</keyword>
<dbReference type="InterPro" id="IPR011855">
    <property type="entry name" value="Phgtail_TP901_1"/>
</dbReference>
<evidence type="ECO:0000259" key="1">
    <source>
        <dbReference type="SMART" id="SM00635"/>
    </source>
</evidence>
<sequence length="245" mass="26061">MPEVTGFENQLYCDFSQSATKAVAGKNILLAIFNMTGDKLLAIAGQQGLTINRSKDSIEITSKDTKGGWKSKIGGMKEWSIDNDGLYVRDDESHKVLGQYFDGDDPVCIKVLDMQSKTGMFGGLAIVTDYSLEAPYDDAMTYSIKLDGMGALVDLSDSEANQMPEGTASIKLNKTTASIVVDANESLIATVQPSTDTVSWKTSDVTVATVDNTGRVTGKKVGNAIITATSTSKEVATCLVTITAS</sequence>
<dbReference type="Proteomes" id="UP000014107">
    <property type="component" value="Unassembled WGS sequence"/>
</dbReference>
<dbReference type="NCBIfam" id="TIGR02126">
    <property type="entry name" value="phgtail_TP901_1"/>
    <property type="match status" value="1"/>
</dbReference>
<dbReference type="EMBL" id="ASWL01000004">
    <property type="protein sequence ID" value="EOU20472.1"/>
    <property type="molecule type" value="Genomic_DNA"/>
</dbReference>
<dbReference type="SMART" id="SM00635">
    <property type="entry name" value="BID_2"/>
    <property type="match status" value="1"/>
</dbReference>
<dbReference type="RefSeq" id="WP_016180823.1">
    <property type="nucleotide sequence ID" value="NZ_KE136365.1"/>
</dbReference>
<evidence type="ECO:0000313" key="2">
    <source>
        <dbReference type="EMBL" id="EOT42089.1"/>
    </source>
</evidence>
<organism evidence="3 5">
    <name type="scientific">Enterococcus avium ATCC 14025</name>
    <dbReference type="NCBI Taxonomy" id="1140002"/>
    <lineage>
        <taxon>Bacteria</taxon>
        <taxon>Bacillati</taxon>
        <taxon>Bacillota</taxon>
        <taxon>Bacilli</taxon>
        <taxon>Lactobacillales</taxon>
        <taxon>Enterococcaceae</taxon>
        <taxon>Enterococcus</taxon>
    </lineage>
</organism>
<evidence type="ECO:0000313" key="4">
    <source>
        <dbReference type="Proteomes" id="UP000014104"/>
    </source>
</evidence>
<dbReference type="EMBL" id="AHYV01000032">
    <property type="protein sequence ID" value="EOT42089.1"/>
    <property type="molecule type" value="Genomic_DNA"/>
</dbReference>
<dbReference type="SUPFAM" id="SSF49373">
    <property type="entry name" value="Invasin/intimin cell-adhesion fragments"/>
    <property type="match status" value="1"/>
</dbReference>
<feature type="domain" description="BIG2" evidence="1">
    <location>
        <begin position="166"/>
        <end position="240"/>
    </location>
</feature>
<comment type="caution">
    <text evidence="3">The sequence shown here is derived from an EMBL/GenBank/DDBJ whole genome shotgun (WGS) entry which is preliminary data.</text>
</comment>
<gene>
    <name evidence="3" type="ORF">I570_02919</name>
    <name evidence="2" type="ORF">OMU_03012</name>
</gene>
<name>A0AAV3J3D4_ENTAV</name>
<protein>
    <submittedName>
        <fullName evidence="3">TP901-1 family phage major tail protein</fullName>
    </submittedName>
</protein>
<reference evidence="3 5" key="2">
    <citation type="submission" date="2013-03" db="EMBL/GenBank/DDBJ databases">
        <title>The Genome Sequence of Enterococcus avium ATCC_14025 (PacBio/Illumina hybrid assembly).</title>
        <authorList>
            <consortium name="The Broad Institute Genomics Platform"/>
            <consortium name="The Broad Institute Genome Sequencing Center for Infectious Disease"/>
            <person name="Earl A."/>
            <person name="Russ C."/>
            <person name="Gilmore M."/>
            <person name="Surin D."/>
            <person name="Walker B."/>
            <person name="Young S."/>
            <person name="Zeng Q."/>
            <person name="Gargeya S."/>
            <person name="Fitzgerald M."/>
            <person name="Haas B."/>
            <person name="Abouelleil A."/>
            <person name="Allen A.W."/>
            <person name="Alvarado L."/>
            <person name="Arachchi H.M."/>
            <person name="Berlin A.M."/>
            <person name="Chapman S.B."/>
            <person name="Gainer-Dewar J."/>
            <person name="Goldberg J."/>
            <person name="Griggs A."/>
            <person name="Gujja S."/>
            <person name="Hansen M."/>
            <person name="Howarth C."/>
            <person name="Imamovic A."/>
            <person name="Ireland A."/>
            <person name="Larimer J."/>
            <person name="McCowan C."/>
            <person name="Murphy C."/>
            <person name="Pearson M."/>
            <person name="Poon T.W."/>
            <person name="Priest M."/>
            <person name="Roberts A."/>
            <person name="Saif S."/>
            <person name="Shea T."/>
            <person name="Sisk P."/>
            <person name="Sykes S."/>
            <person name="Wortman J."/>
            <person name="Nusbaum C."/>
            <person name="Birren B."/>
        </authorList>
    </citation>
    <scope>NUCLEOTIDE SEQUENCE [LARGE SCALE GENOMIC DNA]</scope>
    <source>
        <strain evidence="3 5">ATCC 14025</strain>
    </source>
</reference>
<dbReference type="InterPro" id="IPR008964">
    <property type="entry name" value="Invasin/intimin_cell_adhesion"/>
</dbReference>
<accession>A0AAV3J3D4</accession>
<dbReference type="Pfam" id="PF02368">
    <property type="entry name" value="Big_2"/>
    <property type="match status" value="1"/>
</dbReference>